<dbReference type="Proteomes" id="UP000018721">
    <property type="component" value="Unassembled WGS sequence"/>
</dbReference>
<organism evidence="2 3">
    <name type="scientific">Phytophthora nicotianae P1569</name>
    <dbReference type="NCBI Taxonomy" id="1317065"/>
    <lineage>
        <taxon>Eukaryota</taxon>
        <taxon>Sar</taxon>
        <taxon>Stramenopiles</taxon>
        <taxon>Oomycota</taxon>
        <taxon>Peronosporomycetes</taxon>
        <taxon>Peronosporales</taxon>
        <taxon>Peronosporaceae</taxon>
        <taxon>Phytophthora</taxon>
    </lineage>
</organism>
<proteinExistence type="predicted"/>
<feature type="region of interest" description="Disordered" evidence="1">
    <location>
        <begin position="41"/>
        <end position="69"/>
    </location>
</feature>
<accession>V9FER1</accession>
<evidence type="ECO:0000313" key="2">
    <source>
        <dbReference type="EMBL" id="ETI48897.1"/>
    </source>
</evidence>
<evidence type="ECO:0000313" key="3">
    <source>
        <dbReference type="Proteomes" id="UP000018721"/>
    </source>
</evidence>
<gene>
    <name evidence="2" type="ORF">F443_07134</name>
</gene>
<keyword evidence="3" id="KW-1185">Reference proteome</keyword>
<reference evidence="2 3" key="1">
    <citation type="submission" date="2013-11" db="EMBL/GenBank/DDBJ databases">
        <title>The Genome Sequence of Phytophthora parasitica P1569.</title>
        <authorList>
            <consortium name="The Broad Institute Genomics Platform"/>
            <person name="Russ C."/>
            <person name="Tyler B."/>
            <person name="Panabieres F."/>
            <person name="Shan W."/>
            <person name="Tripathy S."/>
            <person name="Grunwald N."/>
            <person name="Machado M."/>
            <person name="Johnson C.S."/>
            <person name="Arredondo F."/>
            <person name="Hong C."/>
            <person name="Coffey M."/>
            <person name="Young S.K."/>
            <person name="Zeng Q."/>
            <person name="Gargeya S."/>
            <person name="Fitzgerald M."/>
            <person name="Abouelleil A."/>
            <person name="Alvarado L."/>
            <person name="Chapman S.B."/>
            <person name="Gainer-Dewar J."/>
            <person name="Goldberg J."/>
            <person name="Griggs A."/>
            <person name="Gujja S."/>
            <person name="Hansen M."/>
            <person name="Howarth C."/>
            <person name="Imamovic A."/>
            <person name="Ireland A."/>
            <person name="Larimer J."/>
            <person name="McCowan C."/>
            <person name="Murphy C."/>
            <person name="Pearson M."/>
            <person name="Poon T.W."/>
            <person name="Priest M."/>
            <person name="Roberts A."/>
            <person name="Saif S."/>
            <person name="Shea T."/>
            <person name="Sykes S."/>
            <person name="Wortman J."/>
            <person name="Nusbaum C."/>
            <person name="Birren B."/>
        </authorList>
    </citation>
    <scope>NUCLEOTIDE SEQUENCE [LARGE SCALE GENOMIC DNA]</scope>
    <source>
        <strain evidence="2 3">P1569</strain>
    </source>
</reference>
<dbReference type="HOGENOM" id="CLU_2783761_0_0_1"/>
<sequence length="69" mass="7600">MSSSLGRGSNRQSDALAWRRDVSQQHEIALTMAKYYQAAEKERRAEEHNEALRRTGKAAVPGPSGSGRS</sequence>
<comment type="caution">
    <text evidence="2">The sequence shown here is derived from an EMBL/GenBank/DDBJ whole genome shotgun (WGS) entry which is preliminary data.</text>
</comment>
<dbReference type="OrthoDB" id="118244at2759"/>
<feature type="compositionally biased region" description="Basic and acidic residues" evidence="1">
    <location>
        <begin position="41"/>
        <end position="53"/>
    </location>
</feature>
<protein>
    <submittedName>
        <fullName evidence="2">Uncharacterized protein</fullName>
    </submittedName>
</protein>
<name>V9FER1_PHYNI</name>
<dbReference type="AlphaFoldDB" id="V9FER1"/>
<dbReference type="EMBL" id="ANIZ01001185">
    <property type="protein sequence ID" value="ETI48897.1"/>
    <property type="molecule type" value="Genomic_DNA"/>
</dbReference>
<feature type="non-terminal residue" evidence="2">
    <location>
        <position position="69"/>
    </location>
</feature>
<evidence type="ECO:0000256" key="1">
    <source>
        <dbReference type="SAM" id="MobiDB-lite"/>
    </source>
</evidence>